<sequence length="273" mass="31378">MLCSLFGLPASTYYEQEQRKDRIDVERIHLRATVAALFNASNQSAGSRTVVFQLALMGLMVGRYKVSRLMEEAGLASKQPGRHNYKAAGAAHPMVENHLQREFNVQTPNQVWCGDITYVWVGKQWAYLAVVIDLYARRVIGWATSQSPDSALTIKALNMAYNLRGQPKGVMFHSDQGCQYSSLAYQQQLWRKRMVQSMSRRGNCWDNAPMERVFRSFKSEWMPKQGYRDLYEATRDIGRYLMSYYNRQRPHSYNAGLPPELAEKRLNKLSGIS</sequence>
<comment type="caution">
    <text evidence="2">The sequence shown here is derived from an EMBL/GenBank/DDBJ whole genome shotgun (WGS) entry which is preliminary data.</text>
</comment>
<dbReference type="EMBL" id="LAZR01051824">
    <property type="protein sequence ID" value="KKK84337.1"/>
    <property type="molecule type" value="Genomic_DNA"/>
</dbReference>
<dbReference type="AlphaFoldDB" id="A0A0F8YSC4"/>
<dbReference type="Pfam" id="PF13276">
    <property type="entry name" value="HTH_21"/>
    <property type="match status" value="1"/>
</dbReference>
<dbReference type="InterPro" id="IPR048020">
    <property type="entry name" value="Transpos_IS3"/>
</dbReference>
<dbReference type="NCBIfam" id="NF033516">
    <property type="entry name" value="transpos_IS3"/>
    <property type="match status" value="1"/>
</dbReference>
<dbReference type="InterPro" id="IPR001584">
    <property type="entry name" value="Integrase_cat-core"/>
</dbReference>
<dbReference type="SUPFAM" id="SSF53098">
    <property type="entry name" value="Ribonuclease H-like"/>
    <property type="match status" value="1"/>
</dbReference>
<reference evidence="2" key="1">
    <citation type="journal article" date="2015" name="Nature">
        <title>Complex archaea that bridge the gap between prokaryotes and eukaryotes.</title>
        <authorList>
            <person name="Spang A."/>
            <person name="Saw J.H."/>
            <person name="Jorgensen S.L."/>
            <person name="Zaremba-Niedzwiedzka K."/>
            <person name="Martijn J."/>
            <person name="Lind A.E."/>
            <person name="van Eijk R."/>
            <person name="Schleper C."/>
            <person name="Guy L."/>
            <person name="Ettema T.J."/>
        </authorList>
    </citation>
    <scope>NUCLEOTIDE SEQUENCE</scope>
</reference>
<organism evidence="2">
    <name type="scientific">marine sediment metagenome</name>
    <dbReference type="NCBI Taxonomy" id="412755"/>
    <lineage>
        <taxon>unclassified sequences</taxon>
        <taxon>metagenomes</taxon>
        <taxon>ecological metagenomes</taxon>
    </lineage>
</organism>
<dbReference type="GO" id="GO:0015074">
    <property type="term" value="P:DNA integration"/>
    <property type="evidence" value="ECO:0007669"/>
    <property type="project" value="InterPro"/>
</dbReference>
<gene>
    <name evidence="2" type="ORF">LCGC14_2784370</name>
</gene>
<evidence type="ECO:0000313" key="2">
    <source>
        <dbReference type="EMBL" id="KKK84337.1"/>
    </source>
</evidence>
<dbReference type="PANTHER" id="PTHR46889:SF4">
    <property type="entry name" value="TRANSPOSASE INSO FOR INSERTION SEQUENCE ELEMENT IS911B-RELATED"/>
    <property type="match status" value="1"/>
</dbReference>
<dbReference type="InterPro" id="IPR012337">
    <property type="entry name" value="RNaseH-like_sf"/>
</dbReference>
<dbReference type="PROSITE" id="PS50994">
    <property type="entry name" value="INTEGRASE"/>
    <property type="match status" value="1"/>
</dbReference>
<dbReference type="InterPro" id="IPR050900">
    <property type="entry name" value="Transposase_IS3/IS150/IS904"/>
</dbReference>
<dbReference type="Pfam" id="PF00665">
    <property type="entry name" value="rve"/>
    <property type="match status" value="1"/>
</dbReference>
<dbReference type="Gene3D" id="3.30.420.10">
    <property type="entry name" value="Ribonuclease H-like superfamily/Ribonuclease H"/>
    <property type="match status" value="1"/>
</dbReference>
<proteinExistence type="predicted"/>
<dbReference type="PANTHER" id="PTHR46889">
    <property type="entry name" value="TRANSPOSASE INSF FOR INSERTION SEQUENCE IS3B-RELATED"/>
    <property type="match status" value="1"/>
</dbReference>
<dbReference type="InterPro" id="IPR036397">
    <property type="entry name" value="RNaseH_sf"/>
</dbReference>
<dbReference type="InterPro" id="IPR025948">
    <property type="entry name" value="HTH-like_dom"/>
</dbReference>
<accession>A0A0F8YSC4</accession>
<name>A0A0F8YSC4_9ZZZZ</name>
<feature type="domain" description="Integrase catalytic" evidence="1">
    <location>
        <begin position="104"/>
        <end position="266"/>
    </location>
</feature>
<evidence type="ECO:0000259" key="1">
    <source>
        <dbReference type="PROSITE" id="PS50994"/>
    </source>
</evidence>
<protein>
    <recommendedName>
        <fullName evidence="1">Integrase catalytic domain-containing protein</fullName>
    </recommendedName>
</protein>
<dbReference type="GO" id="GO:0003676">
    <property type="term" value="F:nucleic acid binding"/>
    <property type="evidence" value="ECO:0007669"/>
    <property type="project" value="InterPro"/>
</dbReference>